<comment type="similarity">
    <text evidence="1 8">Belongs to the N(4)/N(6)-methyltransferase family.</text>
</comment>
<dbReference type="Gene3D" id="1.10.1020.10">
    <property type="entry name" value="Adenine-specific Methyltransferase, Domain 2"/>
    <property type="match status" value="1"/>
</dbReference>
<dbReference type="InterPro" id="IPR002052">
    <property type="entry name" value="DNA_methylase_N6_adenine_CS"/>
</dbReference>
<protein>
    <recommendedName>
        <fullName evidence="2 8">Site-specific DNA-methyltransferase (adenine-specific)</fullName>
        <ecNumber evidence="2 8">2.1.1.72</ecNumber>
    </recommendedName>
</protein>
<comment type="caution">
    <text evidence="9">The sequence shown here is derived from an EMBL/GenBank/DDBJ whole genome shotgun (WGS) entry which is preliminary data.</text>
</comment>
<keyword evidence="3 8" id="KW-0489">Methyltransferase</keyword>
<gene>
    <name evidence="9" type="ORF">COT02_04860</name>
</gene>
<evidence type="ECO:0000256" key="5">
    <source>
        <dbReference type="ARBA" id="ARBA00022691"/>
    </source>
</evidence>
<dbReference type="InterPro" id="IPR012327">
    <property type="entry name" value="MeTrfase_D12"/>
</dbReference>
<dbReference type="PIRSF" id="PIRSF000398">
    <property type="entry name" value="M_m6A_EcoRV"/>
    <property type="match status" value="1"/>
</dbReference>
<dbReference type="EMBL" id="PEWY01000136">
    <property type="protein sequence ID" value="PIU36664.1"/>
    <property type="molecule type" value="Genomic_DNA"/>
</dbReference>
<dbReference type="Proteomes" id="UP000230184">
    <property type="component" value="Unassembled WGS sequence"/>
</dbReference>
<keyword evidence="4 8" id="KW-0808">Transferase</keyword>
<dbReference type="NCBIfam" id="TIGR00571">
    <property type="entry name" value="dam"/>
    <property type="match status" value="1"/>
</dbReference>
<dbReference type="InterPro" id="IPR023095">
    <property type="entry name" value="Ade_MeTrfase_dom_2"/>
</dbReference>
<dbReference type="EC" id="2.1.1.72" evidence="2 8"/>
<organism evidence="9 10">
    <name type="scientific">Candidatus Roizmanbacteria bacterium CG07_land_8_20_14_0_80_34_15</name>
    <dbReference type="NCBI Taxonomy" id="1974849"/>
    <lineage>
        <taxon>Bacteria</taxon>
        <taxon>Candidatus Roizmaniibacteriota</taxon>
    </lineage>
</organism>
<dbReference type="GO" id="GO:0009307">
    <property type="term" value="P:DNA restriction-modification system"/>
    <property type="evidence" value="ECO:0007669"/>
    <property type="project" value="InterPro"/>
</dbReference>
<feature type="binding site" evidence="7">
    <location>
        <position position="25"/>
    </location>
    <ligand>
        <name>S-adenosyl-L-methionine</name>
        <dbReference type="ChEBI" id="CHEBI:59789"/>
    </ligand>
</feature>
<dbReference type="PRINTS" id="PR00505">
    <property type="entry name" value="D12N6MTFRASE"/>
</dbReference>
<feature type="binding site" evidence="7">
    <location>
        <position position="29"/>
    </location>
    <ligand>
        <name>S-adenosyl-L-methionine</name>
        <dbReference type="ChEBI" id="CHEBI:59789"/>
    </ligand>
</feature>
<name>A0A2M6YT27_9BACT</name>
<dbReference type="PANTHER" id="PTHR30481:SF3">
    <property type="entry name" value="DNA ADENINE METHYLASE"/>
    <property type="match status" value="1"/>
</dbReference>
<reference evidence="10" key="1">
    <citation type="submission" date="2017-09" db="EMBL/GenBank/DDBJ databases">
        <title>Depth-based differentiation of microbial function through sediment-hosted aquifers and enrichment of novel symbionts in the deep terrestrial subsurface.</title>
        <authorList>
            <person name="Probst A.J."/>
            <person name="Ladd B."/>
            <person name="Jarett J.K."/>
            <person name="Geller-Mcgrath D.E."/>
            <person name="Sieber C.M.K."/>
            <person name="Emerson J.B."/>
            <person name="Anantharaman K."/>
            <person name="Thomas B.C."/>
            <person name="Malmstrom R."/>
            <person name="Stieglmeier M."/>
            <person name="Klingl A."/>
            <person name="Woyke T."/>
            <person name="Ryan C.M."/>
            <person name="Banfield J.F."/>
        </authorList>
    </citation>
    <scope>NUCLEOTIDE SEQUENCE [LARGE SCALE GENOMIC DNA]</scope>
</reference>
<dbReference type="PANTHER" id="PTHR30481">
    <property type="entry name" value="DNA ADENINE METHYLASE"/>
    <property type="match status" value="1"/>
</dbReference>
<dbReference type="GO" id="GO:0006298">
    <property type="term" value="P:mismatch repair"/>
    <property type="evidence" value="ECO:0007669"/>
    <property type="project" value="TreeGrafter"/>
</dbReference>
<sequence length="294" mass="34316">MVDPLNLLEEAKILIEEKPKPFVKWVGGKRQLLKQFRLMNLYPPEKFNIKTGRYFEPFVGGGAVFFDLLPEKSFLSDLNSDLIKTYNVIKSDVEKLISFLKEYEYEKEFFLKVRSMQPKNLPDIHIASRFIYLNRTCFNGMYRVNSKGEFNVPFGKYSNPLICDEVNLRRVSKALQNVEINCQDYKMIIKKARKGDFVYFDPPYYPINKTSSFTTYTKEAFLDKEQIELKDTYLELHKKGCFVMLSNSNTPFINKIYNELVKYGIKINEVLAGRAINSKGAKRGKITEVLVTNY</sequence>
<feature type="binding site" evidence="7">
    <location>
        <position position="201"/>
    </location>
    <ligand>
        <name>S-adenosyl-L-methionine</name>
        <dbReference type="ChEBI" id="CHEBI:59789"/>
    </ligand>
</feature>
<dbReference type="InterPro" id="IPR029063">
    <property type="entry name" value="SAM-dependent_MTases_sf"/>
</dbReference>
<dbReference type="Gene3D" id="3.40.50.150">
    <property type="entry name" value="Vaccinia Virus protein VP39"/>
    <property type="match status" value="1"/>
</dbReference>
<evidence type="ECO:0000313" key="10">
    <source>
        <dbReference type="Proteomes" id="UP000230184"/>
    </source>
</evidence>
<comment type="catalytic activity">
    <reaction evidence="6 8">
        <text>a 2'-deoxyadenosine in DNA + S-adenosyl-L-methionine = an N(6)-methyl-2'-deoxyadenosine in DNA + S-adenosyl-L-homocysteine + H(+)</text>
        <dbReference type="Rhea" id="RHEA:15197"/>
        <dbReference type="Rhea" id="RHEA-COMP:12418"/>
        <dbReference type="Rhea" id="RHEA-COMP:12419"/>
        <dbReference type="ChEBI" id="CHEBI:15378"/>
        <dbReference type="ChEBI" id="CHEBI:57856"/>
        <dbReference type="ChEBI" id="CHEBI:59789"/>
        <dbReference type="ChEBI" id="CHEBI:90615"/>
        <dbReference type="ChEBI" id="CHEBI:90616"/>
        <dbReference type="EC" id="2.1.1.72"/>
    </reaction>
</comment>
<feature type="binding site" evidence="7">
    <location>
        <position position="77"/>
    </location>
    <ligand>
        <name>S-adenosyl-L-methionine</name>
        <dbReference type="ChEBI" id="CHEBI:59789"/>
    </ligand>
</feature>
<evidence type="ECO:0000313" key="9">
    <source>
        <dbReference type="EMBL" id="PIU36664.1"/>
    </source>
</evidence>
<evidence type="ECO:0000256" key="7">
    <source>
        <dbReference type="PIRSR" id="PIRSR000398-1"/>
    </source>
</evidence>
<evidence type="ECO:0000256" key="8">
    <source>
        <dbReference type="RuleBase" id="RU361257"/>
    </source>
</evidence>
<dbReference type="InterPro" id="IPR012263">
    <property type="entry name" value="M_m6A_EcoRV"/>
</dbReference>
<dbReference type="PROSITE" id="PS00092">
    <property type="entry name" value="N6_MTASE"/>
    <property type="match status" value="1"/>
</dbReference>
<dbReference type="GO" id="GO:0032259">
    <property type="term" value="P:methylation"/>
    <property type="evidence" value="ECO:0007669"/>
    <property type="project" value="UniProtKB-KW"/>
</dbReference>
<dbReference type="GO" id="GO:0009007">
    <property type="term" value="F:site-specific DNA-methyltransferase (adenine-specific) activity"/>
    <property type="evidence" value="ECO:0007669"/>
    <property type="project" value="UniProtKB-UniRule"/>
</dbReference>
<proteinExistence type="inferred from homology"/>
<keyword evidence="5 8" id="KW-0949">S-adenosyl-L-methionine</keyword>
<evidence type="ECO:0000256" key="4">
    <source>
        <dbReference type="ARBA" id="ARBA00022679"/>
    </source>
</evidence>
<dbReference type="Pfam" id="PF02086">
    <property type="entry name" value="MethyltransfD12"/>
    <property type="match status" value="1"/>
</dbReference>
<evidence type="ECO:0000256" key="2">
    <source>
        <dbReference type="ARBA" id="ARBA00011900"/>
    </source>
</evidence>
<evidence type="ECO:0000256" key="6">
    <source>
        <dbReference type="ARBA" id="ARBA00047942"/>
    </source>
</evidence>
<dbReference type="SUPFAM" id="SSF53335">
    <property type="entry name" value="S-adenosyl-L-methionine-dependent methyltransferases"/>
    <property type="match status" value="1"/>
</dbReference>
<evidence type="ECO:0000256" key="1">
    <source>
        <dbReference type="ARBA" id="ARBA00006594"/>
    </source>
</evidence>
<dbReference type="AlphaFoldDB" id="A0A2M6YT27"/>
<dbReference type="GO" id="GO:0043565">
    <property type="term" value="F:sequence-specific DNA binding"/>
    <property type="evidence" value="ECO:0007669"/>
    <property type="project" value="TreeGrafter"/>
</dbReference>
<accession>A0A2M6YT27</accession>
<evidence type="ECO:0000256" key="3">
    <source>
        <dbReference type="ARBA" id="ARBA00022603"/>
    </source>
</evidence>
<dbReference type="GO" id="GO:1904047">
    <property type="term" value="F:S-adenosyl-L-methionine binding"/>
    <property type="evidence" value="ECO:0007669"/>
    <property type="project" value="TreeGrafter"/>
</dbReference>